<gene>
    <name evidence="3" type="ORF">FDY93_18635</name>
</gene>
<comment type="caution">
    <text evidence="3">The sequence shown here is derived from an EMBL/GenBank/DDBJ whole genome shotgun (WGS) entry which is preliminary data.</text>
</comment>
<organism evidence="3 4">
    <name type="scientific">Microbulbifer harenosus</name>
    <dbReference type="NCBI Taxonomy" id="2576840"/>
    <lineage>
        <taxon>Bacteria</taxon>
        <taxon>Pseudomonadati</taxon>
        <taxon>Pseudomonadota</taxon>
        <taxon>Gammaproteobacteria</taxon>
        <taxon>Cellvibrionales</taxon>
        <taxon>Microbulbiferaceae</taxon>
        <taxon>Microbulbifer</taxon>
    </lineage>
</organism>
<feature type="signal peptide" evidence="2">
    <location>
        <begin position="1"/>
        <end position="19"/>
    </location>
</feature>
<dbReference type="PROSITE" id="PS51257">
    <property type="entry name" value="PROKAR_LIPOPROTEIN"/>
    <property type="match status" value="1"/>
</dbReference>
<feature type="compositionally biased region" description="Low complexity" evidence="1">
    <location>
        <begin position="45"/>
        <end position="75"/>
    </location>
</feature>
<proteinExistence type="predicted"/>
<sequence length="157" mass="16781">MIHKLLYVTLATTLATAIAMSGCSRKSETHDPDTAPGTETEVVEEMTVTEPEQGTDADTATPDTTTAPPATGDTAESPNSEGQLICTPEWFKWVNEQVMSQQSEAIAEQFPSGLPDVGSDEWFLAIDKLTGGDGAHGPDGGSDEWCFMIQQRLSTTD</sequence>
<keyword evidence="2" id="KW-0732">Signal</keyword>
<evidence type="ECO:0000256" key="1">
    <source>
        <dbReference type="SAM" id="MobiDB-lite"/>
    </source>
</evidence>
<name>A0ABY2UCW8_9GAMM</name>
<evidence type="ECO:0000313" key="4">
    <source>
        <dbReference type="Proteomes" id="UP000306791"/>
    </source>
</evidence>
<protein>
    <recommendedName>
        <fullName evidence="5">Secreted protein</fullName>
    </recommendedName>
</protein>
<reference evidence="3 4" key="1">
    <citation type="submission" date="2019-05" db="EMBL/GenBank/DDBJ databases">
        <title>Microbulbifer harenosus sp. nov., an alginate-degrading bacterium isolated from coastal sand.</title>
        <authorList>
            <person name="Huang H."/>
            <person name="Mo K."/>
            <person name="Bao S."/>
        </authorList>
    </citation>
    <scope>NUCLEOTIDE SEQUENCE [LARGE SCALE GENOMIC DNA]</scope>
    <source>
        <strain evidence="3 4">HB161719</strain>
    </source>
</reference>
<feature type="region of interest" description="Disordered" evidence="1">
    <location>
        <begin position="22"/>
        <end position="83"/>
    </location>
</feature>
<evidence type="ECO:0000313" key="3">
    <source>
        <dbReference type="EMBL" id="TLM73950.1"/>
    </source>
</evidence>
<dbReference type="RefSeq" id="WP_138237262.1">
    <property type="nucleotide sequence ID" value="NZ_CP185860.1"/>
</dbReference>
<accession>A0ABY2UCW8</accession>
<feature type="chain" id="PRO_5047193218" description="Secreted protein" evidence="2">
    <location>
        <begin position="20"/>
        <end position="157"/>
    </location>
</feature>
<dbReference type="EMBL" id="VANI01000024">
    <property type="protein sequence ID" value="TLM73950.1"/>
    <property type="molecule type" value="Genomic_DNA"/>
</dbReference>
<keyword evidence="4" id="KW-1185">Reference proteome</keyword>
<dbReference type="Proteomes" id="UP000306791">
    <property type="component" value="Unassembled WGS sequence"/>
</dbReference>
<evidence type="ECO:0000256" key="2">
    <source>
        <dbReference type="SAM" id="SignalP"/>
    </source>
</evidence>
<evidence type="ECO:0008006" key="5">
    <source>
        <dbReference type="Google" id="ProtNLM"/>
    </source>
</evidence>